<dbReference type="InterPro" id="IPR018851">
    <property type="entry name" value="Borealin_N"/>
</dbReference>
<dbReference type="Pfam" id="PF10444">
    <property type="entry name" value="Nbl1_Borealin_N"/>
    <property type="match status" value="1"/>
</dbReference>
<evidence type="ECO:0000256" key="6">
    <source>
        <dbReference type="ARBA" id="ARBA00022776"/>
    </source>
</evidence>
<evidence type="ECO:0000256" key="1">
    <source>
        <dbReference type="ARBA" id="ARBA00004123"/>
    </source>
</evidence>
<dbReference type="Gene3D" id="6.10.250.1900">
    <property type="match status" value="1"/>
</dbReference>
<dbReference type="GO" id="GO:0000775">
    <property type="term" value="C:chromosome, centromeric region"/>
    <property type="evidence" value="ECO:0007669"/>
    <property type="project" value="UniProtKB-SubCell"/>
</dbReference>
<protein>
    <recommendedName>
        <fullName evidence="14">Borealin N-terminal domain-containing protein</fullName>
    </recommendedName>
</protein>
<evidence type="ECO:0000256" key="3">
    <source>
        <dbReference type="ARBA" id="ARBA00009914"/>
    </source>
</evidence>
<dbReference type="GO" id="GO:0051301">
    <property type="term" value="P:cell division"/>
    <property type="evidence" value="ECO:0007669"/>
    <property type="project" value="UniProtKB-KW"/>
</dbReference>
<evidence type="ECO:0000256" key="4">
    <source>
        <dbReference type="ARBA" id="ARBA00022454"/>
    </source>
</evidence>
<dbReference type="PANTHER" id="PTHR16040:SF7">
    <property type="entry name" value="AUSTRALIN, ISOFORM A-RELATED"/>
    <property type="match status" value="1"/>
</dbReference>
<proteinExistence type="inferred from homology"/>
<dbReference type="InterPro" id="IPR018867">
    <property type="entry name" value="Cell_div_borealin"/>
</dbReference>
<keyword evidence="7" id="KW-0539">Nucleus</keyword>
<name>A0A7S1TQQ1_9STRA</name>
<dbReference type="PANTHER" id="PTHR16040">
    <property type="entry name" value="AUSTRALIN, ISOFORM A-RELATED"/>
    <property type="match status" value="1"/>
</dbReference>
<gene>
    <name evidence="13" type="ORF">PPAR1163_LOCUS1203</name>
</gene>
<keyword evidence="9" id="KW-0137">Centromere</keyword>
<evidence type="ECO:0000313" key="13">
    <source>
        <dbReference type="EMBL" id="CAD9242859.1"/>
    </source>
</evidence>
<dbReference type="Pfam" id="PF10512">
    <property type="entry name" value="Borealin"/>
    <property type="match status" value="1"/>
</dbReference>
<comment type="similarity">
    <text evidence="3">Belongs to the borealin family.</text>
</comment>
<keyword evidence="6" id="KW-0498">Mitosis</keyword>
<evidence type="ECO:0000256" key="9">
    <source>
        <dbReference type="ARBA" id="ARBA00023328"/>
    </source>
</evidence>
<keyword evidence="8" id="KW-0131">Cell cycle</keyword>
<keyword evidence="4" id="KW-0158">Chromosome</keyword>
<comment type="subcellular location">
    <subcellularLocation>
        <location evidence="2">Chromosome</location>
        <location evidence="2">Centromere</location>
    </subcellularLocation>
    <subcellularLocation>
        <location evidence="1">Nucleus</location>
    </subcellularLocation>
</comment>
<evidence type="ECO:0000256" key="10">
    <source>
        <dbReference type="SAM" id="MobiDB-lite"/>
    </source>
</evidence>
<dbReference type="AlphaFoldDB" id="A0A7S1TQQ1"/>
<dbReference type="GO" id="GO:0005634">
    <property type="term" value="C:nucleus"/>
    <property type="evidence" value="ECO:0007669"/>
    <property type="project" value="UniProtKB-SubCell"/>
</dbReference>
<dbReference type="EMBL" id="HBGJ01001781">
    <property type="protein sequence ID" value="CAD9242859.1"/>
    <property type="molecule type" value="Transcribed_RNA"/>
</dbReference>
<organism evidence="13">
    <name type="scientific">Phaeomonas parva</name>
    <dbReference type="NCBI Taxonomy" id="124430"/>
    <lineage>
        <taxon>Eukaryota</taxon>
        <taxon>Sar</taxon>
        <taxon>Stramenopiles</taxon>
        <taxon>Ochrophyta</taxon>
        <taxon>Pinguiophyceae</taxon>
        <taxon>Pinguiochrysidales</taxon>
        <taxon>Pinguiochrysidaceae</taxon>
        <taxon>Phaeomonas</taxon>
    </lineage>
</organism>
<feature type="domain" description="Borealin N-terminal" evidence="11">
    <location>
        <begin position="46"/>
        <end position="101"/>
    </location>
</feature>
<evidence type="ECO:0008006" key="14">
    <source>
        <dbReference type="Google" id="ProtNLM"/>
    </source>
</evidence>
<evidence type="ECO:0000259" key="12">
    <source>
        <dbReference type="Pfam" id="PF10512"/>
    </source>
</evidence>
<evidence type="ECO:0000256" key="2">
    <source>
        <dbReference type="ARBA" id="ARBA00004584"/>
    </source>
</evidence>
<evidence type="ECO:0000259" key="11">
    <source>
        <dbReference type="Pfam" id="PF10444"/>
    </source>
</evidence>
<evidence type="ECO:0000256" key="5">
    <source>
        <dbReference type="ARBA" id="ARBA00022618"/>
    </source>
</evidence>
<feature type="region of interest" description="Disordered" evidence="10">
    <location>
        <begin position="120"/>
        <end position="175"/>
    </location>
</feature>
<accession>A0A7S1TQQ1</accession>
<dbReference type="InterPro" id="IPR046466">
    <property type="entry name" value="Borealin_C"/>
</dbReference>
<sequence>MPPKTRGSRRRRGAELARNVVDAENISPEEALSQAQTSAEALNPEQLQIILSALDDEVERRCKRLKTEANELALAIRSAVNVEIMKLPKCVRGLSVAQFKETYGKDVSAVVRSSVNGATGDVRKKFSNSSSSSNAQPEGAKTPGIRRSSRSSAVAMTPRSAGNSGVPATPMTASRRPRRGEVILSANGSPLGEVNHARMATGKPDGLNLTVAMPEGEFVNLATLGKNSDAQSNADKLTTLQNLQDQINRMMAELNG</sequence>
<evidence type="ECO:0000256" key="8">
    <source>
        <dbReference type="ARBA" id="ARBA00023306"/>
    </source>
</evidence>
<keyword evidence="5" id="KW-0132">Cell division</keyword>
<reference evidence="13" key="1">
    <citation type="submission" date="2021-01" db="EMBL/GenBank/DDBJ databases">
        <authorList>
            <person name="Corre E."/>
            <person name="Pelletier E."/>
            <person name="Niang G."/>
            <person name="Scheremetjew M."/>
            <person name="Finn R."/>
            <person name="Kale V."/>
            <person name="Holt S."/>
            <person name="Cochrane G."/>
            <person name="Meng A."/>
            <person name="Brown T."/>
            <person name="Cohen L."/>
        </authorList>
    </citation>
    <scope>NUCLEOTIDE SEQUENCE</scope>
    <source>
        <strain evidence="13">CCMP2877</strain>
    </source>
</reference>
<evidence type="ECO:0000256" key="7">
    <source>
        <dbReference type="ARBA" id="ARBA00023242"/>
    </source>
</evidence>
<feature type="domain" description="Borealin C-terminal" evidence="12">
    <location>
        <begin position="141"/>
        <end position="252"/>
    </location>
</feature>